<dbReference type="InterPro" id="IPR028098">
    <property type="entry name" value="Glyco_trans_4-like_N"/>
</dbReference>
<dbReference type="RefSeq" id="WP_048317619.1">
    <property type="nucleotide sequence ID" value="NZ_LFJV01000111.1"/>
</dbReference>
<feature type="domain" description="Glycosyl transferase family 1" evidence="1">
    <location>
        <begin position="195"/>
        <end position="357"/>
    </location>
</feature>
<dbReference type="GO" id="GO:0016757">
    <property type="term" value="F:glycosyltransferase activity"/>
    <property type="evidence" value="ECO:0007669"/>
    <property type="project" value="InterPro"/>
</dbReference>
<evidence type="ECO:0000313" key="4">
    <source>
        <dbReference type="Proteomes" id="UP000036166"/>
    </source>
</evidence>
<protein>
    <recommendedName>
        <fullName evidence="5">Glycosyltransferase</fullName>
    </recommendedName>
</protein>
<dbReference type="InterPro" id="IPR001296">
    <property type="entry name" value="Glyco_trans_1"/>
</dbReference>
<organism evidence="3 4">
    <name type="scientific">Parabacteroides goldsteinii</name>
    <dbReference type="NCBI Taxonomy" id="328812"/>
    <lineage>
        <taxon>Bacteria</taxon>
        <taxon>Pseudomonadati</taxon>
        <taxon>Bacteroidota</taxon>
        <taxon>Bacteroidia</taxon>
        <taxon>Bacteroidales</taxon>
        <taxon>Tannerellaceae</taxon>
        <taxon>Parabacteroides</taxon>
    </lineage>
</organism>
<evidence type="ECO:0000259" key="2">
    <source>
        <dbReference type="Pfam" id="PF13439"/>
    </source>
</evidence>
<evidence type="ECO:0000313" key="3">
    <source>
        <dbReference type="EMBL" id="KMM31221.1"/>
    </source>
</evidence>
<dbReference type="Proteomes" id="UP000036166">
    <property type="component" value="Unassembled WGS sequence"/>
</dbReference>
<sequence>MKKVLEVASVISFFEWFNKENIDYLRNTLKCEVHIVANMDYLSDTDEDRTKKYIEKLKLEGVILHNIHFDRSPFSFCNILAYKRLKKIIDDNRFDLIHCHTPVVSVLTRLAAIKSRKRGCVVMYTCHGFNFHNKSSKLNWLLFYPIERFFSHYCDYIVTINREDFYRARSFHATHVRYIPGVGVNINQIFNTKIDKKIYRKSLGIPEEAIMIISIGEMIGRKNHEVIIQALGKLQHPNIYYVICGKGPLREHLEHVVNSLNISQHVLFLGFRKDISELCHAADISAFPSRIEGLGLAGIEAMAAGIPLISSNVHGILDYVIDGVTGYSIDPEDVDGFAKAIEKLANNPALRQSMRNNCIEAVKPFELNSALHKMWDIFDEILY</sequence>
<dbReference type="CDD" id="cd03808">
    <property type="entry name" value="GT4_CapM-like"/>
    <property type="match status" value="1"/>
</dbReference>
<dbReference type="PANTHER" id="PTHR12526">
    <property type="entry name" value="GLYCOSYLTRANSFERASE"/>
    <property type="match status" value="1"/>
</dbReference>
<dbReference type="EMBL" id="LFJV01000111">
    <property type="protein sequence ID" value="KMM31221.1"/>
    <property type="molecule type" value="Genomic_DNA"/>
</dbReference>
<accession>A0A0J6C4G9</accession>
<evidence type="ECO:0000259" key="1">
    <source>
        <dbReference type="Pfam" id="PF00534"/>
    </source>
</evidence>
<dbReference type="PANTHER" id="PTHR12526:SF630">
    <property type="entry name" value="GLYCOSYLTRANSFERASE"/>
    <property type="match status" value="1"/>
</dbReference>
<dbReference type="AlphaFoldDB" id="A0A0J6C4G9"/>
<dbReference type="SUPFAM" id="SSF53756">
    <property type="entry name" value="UDP-Glycosyltransferase/glycogen phosphorylase"/>
    <property type="match status" value="1"/>
</dbReference>
<dbReference type="Pfam" id="PF00534">
    <property type="entry name" value="Glycos_transf_1"/>
    <property type="match status" value="1"/>
</dbReference>
<comment type="caution">
    <text evidence="3">The sequence shown here is derived from an EMBL/GenBank/DDBJ whole genome shotgun (WGS) entry which is preliminary data.</text>
</comment>
<gene>
    <name evidence="3" type="ORF">ACM15_23665</name>
</gene>
<dbReference type="PATRIC" id="fig|328812.4.peg.545"/>
<dbReference type="Gene3D" id="3.40.50.2000">
    <property type="entry name" value="Glycogen Phosphorylase B"/>
    <property type="match status" value="2"/>
</dbReference>
<dbReference type="Pfam" id="PF13439">
    <property type="entry name" value="Glyco_transf_4"/>
    <property type="match status" value="1"/>
</dbReference>
<feature type="domain" description="Glycosyltransferase subfamily 4-like N-terminal" evidence="2">
    <location>
        <begin position="29"/>
        <end position="180"/>
    </location>
</feature>
<proteinExistence type="predicted"/>
<evidence type="ECO:0008006" key="5">
    <source>
        <dbReference type="Google" id="ProtNLM"/>
    </source>
</evidence>
<name>A0A0J6C4G9_9BACT</name>
<reference evidence="3 4" key="1">
    <citation type="submission" date="2015-06" db="EMBL/GenBank/DDBJ databases">
        <title>Draft Genome Sequence of Parabacteroides goldsteinii with Putative Novel Metallo-Beta-Lactamases Isolated from a Blood Culture from a Human Patient.</title>
        <authorList>
            <person name="Krogh T.J."/>
            <person name="Agergaard C.N."/>
            <person name="Moller-Jensen J."/>
            <person name="Justesen U.S."/>
        </authorList>
    </citation>
    <scope>NUCLEOTIDE SEQUENCE [LARGE SCALE GENOMIC DNA]</scope>
    <source>
        <strain evidence="3 4">910340</strain>
    </source>
</reference>